<gene>
    <name evidence="5" type="ORF">FRUB_08587</name>
</gene>
<organism evidence="5 6">
    <name type="scientific">Fimbriiglobus ruber</name>
    <dbReference type="NCBI Taxonomy" id="1908690"/>
    <lineage>
        <taxon>Bacteria</taxon>
        <taxon>Pseudomonadati</taxon>
        <taxon>Planctomycetota</taxon>
        <taxon>Planctomycetia</taxon>
        <taxon>Gemmatales</taxon>
        <taxon>Gemmataceae</taxon>
        <taxon>Fimbriiglobus</taxon>
    </lineage>
</organism>
<comment type="caution">
    <text evidence="5">The sequence shown here is derived from an EMBL/GenBank/DDBJ whole genome shotgun (WGS) entry which is preliminary data.</text>
</comment>
<evidence type="ECO:0000256" key="1">
    <source>
        <dbReference type="ARBA" id="ARBA00022603"/>
    </source>
</evidence>
<dbReference type="PANTHER" id="PTHR13610">
    <property type="entry name" value="METHYLTRANSFERASE DOMAIN-CONTAINING PROTEIN"/>
    <property type="match status" value="1"/>
</dbReference>
<dbReference type="GO" id="GO:0032259">
    <property type="term" value="P:methylation"/>
    <property type="evidence" value="ECO:0007669"/>
    <property type="project" value="UniProtKB-KW"/>
</dbReference>
<dbReference type="InterPro" id="IPR026170">
    <property type="entry name" value="FAM173A/B"/>
</dbReference>
<name>A0A225D8Q3_9BACT</name>
<dbReference type="CDD" id="cd02440">
    <property type="entry name" value="AdoMet_MTases"/>
    <property type="match status" value="1"/>
</dbReference>
<evidence type="ECO:0000313" key="6">
    <source>
        <dbReference type="Proteomes" id="UP000214646"/>
    </source>
</evidence>
<dbReference type="Pfam" id="PF13649">
    <property type="entry name" value="Methyltransf_25"/>
    <property type="match status" value="1"/>
</dbReference>
<keyword evidence="6" id="KW-1185">Reference proteome</keyword>
<evidence type="ECO:0000313" key="5">
    <source>
        <dbReference type="EMBL" id="OWK36024.1"/>
    </source>
</evidence>
<dbReference type="InterPro" id="IPR017460">
    <property type="entry name" value="CHP03000_planctomycetes"/>
</dbReference>
<keyword evidence="2" id="KW-0808">Transferase</keyword>
<keyword evidence="3" id="KW-0949">S-adenosyl-L-methionine</keyword>
<protein>
    <recommendedName>
        <fullName evidence="4">Methyltransferase domain-containing protein</fullName>
    </recommendedName>
</protein>
<dbReference type="InterPro" id="IPR029063">
    <property type="entry name" value="SAM-dependent_MTases_sf"/>
</dbReference>
<proteinExistence type="predicted"/>
<dbReference type="GO" id="GO:0016279">
    <property type="term" value="F:protein-lysine N-methyltransferase activity"/>
    <property type="evidence" value="ECO:0007669"/>
    <property type="project" value="InterPro"/>
</dbReference>
<dbReference type="Proteomes" id="UP000214646">
    <property type="component" value="Unassembled WGS sequence"/>
</dbReference>
<dbReference type="PANTHER" id="PTHR13610:SF11">
    <property type="entry name" value="METHYLTRANSFERASE DOMAIN-CONTAINING PROTEIN"/>
    <property type="match status" value="1"/>
</dbReference>
<sequence>MLTAAAVGLAGNAGRARAQAQVPAQVPEEKKPAAVKSAIKVTLPQDDAELLIEDKPTKATGKSREFITPQLDVGGKYEYKFSAKWRPNNYTVITRNKTLTFKAGDEIVVDLTKDDSNDKAVIRYVPTPDDIVKKMIELAKVGKDDVVFEPGCGDARITVAAVKAGAKKGVGIDLDPERVAESKETVKKAGVEGKVEIRLGDALDIKDFSDATVVFLYMGNEFDMLIRPILWKQLKVGTRIVSHRFVMGDWKPEKTLQIKGDDGDDYEIHLWTITKEVKDKAEKK</sequence>
<dbReference type="SUPFAM" id="SSF53335">
    <property type="entry name" value="S-adenosyl-L-methionine-dependent methyltransferases"/>
    <property type="match status" value="1"/>
</dbReference>
<dbReference type="Gene3D" id="3.40.50.150">
    <property type="entry name" value="Vaccinia Virus protein VP39"/>
    <property type="match status" value="1"/>
</dbReference>
<dbReference type="EMBL" id="NIDE01000017">
    <property type="protein sequence ID" value="OWK36024.1"/>
    <property type="molecule type" value="Genomic_DNA"/>
</dbReference>
<evidence type="ECO:0000259" key="4">
    <source>
        <dbReference type="Pfam" id="PF13649"/>
    </source>
</evidence>
<feature type="domain" description="Methyltransferase" evidence="4">
    <location>
        <begin position="147"/>
        <end position="224"/>
    </location>
</feature>
<keyword evidence="1" id="KW-0489">Methyltransferase</keyword>
<dbReference type="NCBIfam" id="TIGR03000">
    <property type="entry name" value="plancto_dom_1"/>
    <property type="match status" value="1"/>
</dbReference>
<reference evidence="6" key="1">
    <citation type="submission" date="2017-06" db="EMBL/GenBank/DDBJ databases">
        <title>Genome analysis of Fimbriiglobus ruber SP5, the first member of the order Planctomycetales with confirmed chitinolytic capability.</title>
        <authorList>
            <person name="Ravin N.V."/>
            <person name="Rakitin A.L."/>
            <person name="Ivanova A.A."/>
            <person name="Beletsky A.V."/>
            <person name="Kulichevskaya I.S."/>
            <person name="Mardanov A.V."/>
            <person name="Dedysh S.N."/>
        </authorList>
    </citation>
    <scope>NUCLEOTIDE SEQUENCE [LARGE SCALE GENOMIC DNA]</scope>
    <source>
        <strain evidence="6">SP5</strain>
    </source>
</reference>
<accession>A0A225D8Q3</accession>
<dbReference type="AlphaFoldDB" id="A0A225D8Q3"/>
<dbReference type="InterPro" id="IPR041698">
    <property type="entry name" value="Methyltransf_25"/>
</dbReference>
<evidence type="ECO:0000256" key="2">
    <source>
        <dbReference type="ARBA" id="ARBA00022679"/>
    </source>
</evidence>
<evidence type="ECO:0000256" key="3">
    <source>
        <dbReference type="ARBA" id="ARBA00022691"/>
    </source>
</evidence>